<dbReference type="GO" id="GO:0005680">
    <property type="term" value="C:anaphase-promoting complex"/>
    <property type="evidence" value="ECO:0007669"/>
    <property type="project" value="InterPro"/>
</dbReference>
<dbReference type="VEuPathDB" id="FungiDB:H257_05768"/>
<dbReference type="STRING" id="112090.W4GPB8"/>
<keyword evidence="3" id="KW-0498">Mitosis</keyword>
<protein>
    <submittedName>
        <fullName evidence="6">Uncharacterized protein</fullName>
    </submittedName>
</protein>
<sequence>MDHANNSARSVPRPLMSTFVQSKDSKVMSVFRWKGMLDVLDKEWMCDSLADDDISVPEELDATLDDDASTLRFGMLPVNGREPPERWNDLGLDLFGPPQVPP</sequence>
<reference evidence="6" key="1">
    <citation type="submission" date="2013-12" db="EMBL/GenBank/DDBJ databases">
        <title>The Genome Sequence of Aphanomyces astaci APO3.</title>
        <authorList>
            <consortium name="The Broad Institute Genomics Platform"/>
            <person name="Russ C."/>
            <person name="Tyler B."/>
            <person name="van West P."/>
            <person name="Dieguez-Uribeondo J."/>
            <person name="Young S.K."/>
            <person name="Zeng Q."/>
            <person name="Gargeya S."/>
            <person name="Fitzgerald M."/>
            <person name="Abouelleil A."/>
            <person name="Alvarado L."/>
            <person name="Chapman S.B."/>
            <person name="Gainer-Dewar J."/>
            <person name="Goldberg J."/>
            <person name="Griggs A."/>
            <person name="Gujja S."/>
            <person name="Hansen M."/>
            <person name="Howarth C."/>
            <person name="Imamovic A."/>
            <person name="Ireland A."/>
            <person name="Larimer J."/>
            <person name="McCowan C."/>
            <person name="Murphy C."/>
            <person name="Pearson M."/>
            <person name="Poon T.W."/>
            <person name="Priest M."/>
            <person name="Roberts A."/>
            <person name="Saif S."/>
            <person name="Shea T."/>
            <person name="Sykes S."/>
            <person name="Wortman J."/>
            <person name="Nusbaum C."/>
            <person name="Birren B."/>
        </authorList>
    </citation>
    <scope>NUCLEOTIDE SEQUENCE [LARGE SCALE GENOMIC DNA]</scope>
    <source>
        <strain evidence="6">APO3</strain>
    </source>
</reference>
<dbReference type="InterPro" id="IPR008401">
    <property type="entry name" value="Apc13"/>
</dbReference>
<gene>
    <name evidence="6" type="ORF">H257_05768</name>
</gene>
<evidence type="ECO:0000256" key="3">
    <source>
        <dbReference type="ARBA" id="ARBA00022776"/>
    </source>
</evidence>
<evidence type="ECO:0000256" key="5">
    <source>
        <dbReference type="ARBA" id="ARBA00023306"/>
    </source>
</evidence>
<accession>W4GPB8</accession>
<dbReference type="Pfam" id="PF05839">
    <property type="entry name" value="Apc13p"/>
    <property type="match status" value="1"/>
</dbReference>
<organism evidence="6">
    <name type="scientific">Aphanomyces astaci</name>
    <name type="common">Crayfish plague agent</name>
    <dbReference type="NCBI Taxonomy" id="112090"/>
    <lineage>
        <taxon>Eukaryota</taxon>
        <taxon>Sar</taxon>
        <taxon>Stramenopiles</taxon>
        <taxon>Oomycota</taxon>
        <taxon>Saprolegniomycetes</taxon>
        <taxon>Saprolegniales</taxon>
        <taxon>Verrucalvaceae</taxon>
        <taxon>Aphanomyces</taxon>
    </lineage>
</organism>
<dbReference type="GO" id="GO:0051301">
    <property type="term" value="P:cell division"/>
    <property type="evidence" value="ECO:0007669"/>
    <property type="project" value="UniProtKB-KW"/>
</dbReference>
<dbReference type="RefSeq" id="XP_009829039.1">
    <property type="nucleotide sequence ID" value="XM_009830737.1"/>
</dbReference>
<proteinExistence type="inferred from homology"/>
<evidence type="ECO:0000256" key="2">
    <source>
        <dbReference type="ARBA" id="ARBA00022618"/>
    </source>
</evidence>
<dbReference type="AlphaFoldDB" id="W4GPB8"/>
<dbReference type="GeneID" id="20807764"/>
<dbReference type="EMBL" id="KI913124">
    <property type="protein sequence ID" value="ETV81181.1"/>
    <property type="molecule type" value="Genomic_DNA"/>
</dbReference>
<evidence type="ECO:0000313" key="6">
    <source>
        <dbReference type="EMBL" id="ETV81181.1"/>
    </source>
</evidence>
<dbReference type="OrthoDB" id="25675at2759"/>
<evidence type="ECO:0000256" key="4">
    <source>
        <dbReference type="ARBA" id="ARBA00022786"/>
    </source>
</evidence>
<keyword evidence="5" id="KW-0131">Cell cycle</keyword>
<name>W4GPB8_APHAT</name>
<evidence type="ECO:0000256" key="1">
    <source>
        <dbReference type="ARBA" id="ARBA00006940"/>
    </source>
</evidence>
<keyword evidence="4" id="KW-0833">Ubl conjugation pathway</keyword>
<keyword evidence="2" id="KW-0132">Cell division</keyword>
<comment type="similarity">
    <text evidence="1">Belongs to the APC13 family.</text>
</comment>